<dbReference type="PANTHER" id="PTHR30478:SF0">
    <property type="entry name" value="BETA SLIDING CLAMP"/>
    <property type="match status" value="1"/>
</dbReference>
<evidence type="ECO:0000259" key="13">
    <source>
        <dbReference type="Pfam" id="PF02768"/>
    </source>
</evidence>
<dbReference type="PIRSF" id="PIRSF000804">
    <property type="entry name" value="DNA_pol_III_b"/>
    <property type="match status" value="1"/>
</dbReference>
<feature type="domain" description="DNA polymerase III beta sliding clamp C-terminal" evidence="13">
    <location>
        <begin position="245"/>
        <end position="364"/>
    </location>
</feature>
<evidence type="ECO:0000256" key="7">
    <source>
        <dbReference type="ARBA" id="ARBA00022705"/>
    </source>
</evidence>
<keyword evidence="4 10" id="KW-0963">Cytoplasm</keyword>
<dbReference type="CDD" id="cd00140">
    <property type="entry name" value="beta_clamp"/>
    <property type="match status" value="1"/>
</dbReference>
<comment type="function">
    <text evidence="10">Confers DNA tethering and processivity to DNA polymerases and other proteins. Acts as a clamp, forming a ring around DNA (a reaction catalyzed by the clamp-loading complex) which diffuses in an ATP-independent manner freely and bidirectionally along dsDNA. Initially characterized for its ability to contact the catalytic subunit of DNA polymerase III (Pol III), a complex, multichain enzyme responsible for most of the replicative synthesis in bacteria; Pol III exhibits 3'-5' exonuclease proofreading activity. The beta chain is required for initiation of replication as well as for processivity of DNA replication.</text>
</comment>
<keyword evidence="8 10" id="KW-0239">DNA-directed DNA polymerase</keyword>
<dbReference type="AlphaFoldDB" id="A0A2P5T199"/>
<dbReference type="GO" id="GO:0003677">
    <property type="term" value="F:DNA binding"/>
    <property type="evidence" value="ECO:0007669"/>
    <property type="project" value="UniProtKB-UniRule"/>
</dbReference>
<protein>
    <recommendedName>
        <fullName evidence="3 10">Beta sliding clamp</fullName>
    </recommendedName>
</protein>
<evidence type="ECO:0000256" key="8">
    <source>
        <dbReference type="ARBA" id="ARBA00022932"/>
    </source>
</evidence>
<evidence type="ECO:0000256" key="5">
    <source>
        <dbReference type="ARBA" id="ARBA00022679"/>
    </source>
</evidence>
<dbReference type="Gene3D" id="3.10.150.10">
    <property type="entry name" value="DNA Polymerase III, subunit A, domain 2"/>
    <property type="match status" value="1"/>
</dbReference>
<sequence>MKIIIEREKLIKPLQQISSLISSRPIKPIIGNILIEVNDKFLFLTATDLEIEMVTSIDIKSDQLGSITVPGRKFLEICRSLPKGSLINIESKNNRMLISSGCSRFSLSTLSSENFPNLDDWHIEVEFNLLQSNLKNLIELTKFSMGYQDIRHYLNGIMLETSDKKIRAVATDGHRLATCFIKIDYILPNYSVIVPRKGVVELARLLNGENTNLKIQIGSNNIRVYTKEIVFTSRLIDGSFPDYKKVLKNNYDKFLDIDCILLKQALSRSAIISCEKFKGVRLNITKNQLKITSNNSNNEESEEILEIGYHGDELEICFNVFYVIDILNVLKCEEVRLSFIDSISRIHIEDIKNPFASYIVMPIRI</sequence>
<proteinExistence type="inferred from homology"/>
<dbReference type="InterPro" id="IPR022635">
    <property type="entry name" value="DNA_polIII_beta_C"/>
</dbReference>
<dbReference type="OrthoDB" id="8421503at2"/>
<evidence type="ECO:0000256" key="3">
    <source>
        <dbReference type="ARBA" id="ARBA00021035"/>
    </source>
</evidence>
<keyword evidence="5 10" id="KW-0808">Transferase</keyword>
<name>A0A2P5T199_9GAMM</name>
<dbReference type="GO" id="GO:0008408">
    <property type="term" value="F:3'-5' exonuclease activity"/>
    <property type="evidence" value="ECO:0007669"/>
    <property type="project" value="InterPro"/>
</dbReference>
<dbReference type="GO" id="GO:0009360">
    <property type="term" value="C:DNA polymerase III complex"/>
    <property type="evidence" value="ECO:0007669"/>
    <property type="project" value="InterPro"/>
</dbReference>
<dbReference type="RefSeq" id="WP_136132748.1">
    <property type="nucleotide sequence ID" value="NZ_PDKR01000006.1"/>
</dbReference>
<evidence type="ECO:0000313" key="14">
    <source>
        <dbReference type="EMBL" id="PPI88348.1"/>
    </source>
</evidence>
<dbReference type="InterPro" id="IPR001001">
    <property type="entry name" value="DNA_polIII_beta"/>
</dbReference>
<keyword evidence="7 10" id="KW-0235">DNA replication</keyword>
<keyword evidence="9" id="KW-0238">DNA-binding</keyword>
<dbReference type="GO" id="GO:0003887">
    <property type="term" value="F:DNA-directed DNA polymerase activity"/>
    <property type="evidence" value="ECO:0007669"/>
    <property type="project" value="UniProtKB-UniRule"/>
</dbReference>
<dbReference type="GO" id="GO:0006271">
    <property type="term" value="P:DNA strand elongation involved in DNA replication"/>
    <property type="evidence" value="ECO:0007669"/>
    <property type="project" value="TreeGrafter"/>
</dbReference>
<dbReference type="Pfam" id="PF02768">
    <property type="entry name" value="DNA_pol3_beta_3"/>
    <property type="match status" value="1"/>
</dbReference>
<evidence type="ECO:0000256" key="9">
    <source>
        <dbReference type="ARBA" id="ARBA00023125"/>
    </source>
</evidence>
<dbReference type="PANTHER" id="PTHR30478">
    <property type="entry name" value="DNA POLYMERASE III SUBUNIT BETA"/>
    <property type="match status" value="1"/>
</dbReference>
<dbReference type="Pfam" id="PF02767">
    <property type="entry name" value="DNA_pol3_beta_2"/>
    <property type="match status" value="1"/>
</dbReference>
<comment type="similarity">
    <text evidence="2 10">Belongs to the beta sliding clamp family.</text>
</comment>
<comment type="caution">
    <text evidence="14">The sequence shown here is derived from an EMBL/GenBank/DDBJ whole genome shotgun (WGS) entry which is preliminary data.</text>
</comment>
<dbReference type="Pfam" id="PF00712">
    <property type="entry name" value="DNA_pol3_beta"/>
    <property type="match status" value="1"/>
</dbReference>
<evidence type="ECO:0000259" key="12">
    <source>
        <dbReference type="Pfam" id="PF02767"/>
    </source>
</evidence>
<dbReference type="EMBL" id="PDKR01000006">
    <property type="protein sequence ID" value="PPI88348.1"/>
    <property type="molecule type" value="Genomic_DNA"/>
</dbReference>
<dbReference type="NCBIfam" id="TIGR00663">
    <property type="entry name" value="dnan"/>
    <property type="match status" value="1"/>
</dbReference>
<dbReference type="SMART" id="SM00480">
    <property type="entry name" value="POL3Bc"/>
    <property type="match status" value="1"/>
</dbReference>
<organism evidence="14 15">
    <name type="scientific">Candidatus Pantoea edessiphila</name>
    <dbReference type="NCBI Taxonomy" id="2044610"/>
    <lineage>
        <taxon>Bacteria</taxon>
        <taxon>Pseudomonadati</taxon>
        <taxon>Pseudomonadota</taxon>
        <taxon>Gammaproteobacteria</taxon>
        <taxon>Enterobacterales</taxon>
        <taxon>Erwiniaceae</taxon>
        <taxon>Pantoea</taxon>
    </lineage>
</organism>
<comment type="subcellular location">
    <subcellularLocation>
        <location evidence="1 10">Cytoplasm</location>
    </subcellularLocation>
</comment>
<accession>A0A2P5T199</accession>
<dbReference type="SUPFAM" id="SSF55979">
    <property type="entry name" value="DNA clamp"/>
    <property type="match status" value="3"/>
</dbReference>
<evidence type="ECO:0000256" key="6">
    <source>
        <dbReference type="ARBA" id="ARBA00022695"/>
    </source>
</evidence>
<evidence type="ECO:0000256" key="4">
    <source>
        <dbReference type="ARBA" id="ARBA00022490"/>
    </source>
</evidence>
<dbReference type="Gene3D" id="3.70.10.10">
    <property type="match status" value="1"/>
</dbReference>
<keyword evidence="6 10" id="KW-0548">Nucleotidyltransferase</keyword>
<dbReference type="Proteomes" id="UP000295937">
    <property type="component" value="Unassembled WGS sequence"/>
</dbReference>
<evidence type="ECO:0000313" key="15">
    <source>
        <dbReference type="Proteomes" id="UP000295937"/>
    </source>
</evidence>
<evidence type="ECO:0000256" key="1">
    <source>
        <dbReference type="ARBA" id="ARBA00004496"/>
    </source>
</evidence>
<comment type="subunit">
    <text evidence="10">Forms a ring-shaped head-to-tail homodimer around DNA.</text>
</comment>
<evidence type="ECO:0000256" key="10">
    <source>
        <dbReference type="PIRNR" id="PIRNR000804"/>
    </source>
</evidence>
<reference evidence="14 15" key="1">
    <citation type="journal article" date="2018" name="Genome Biol. Evol.">
        <title>Cladogenesis and Genomic Streamlining in Extracellular Endosymbionts of Tropical Stink Bugs.</title>
        <authorList>
            <person name="Otero-Bravo A."/>
            <person name="Goffredi S."/>
            <person name="Sabree Z.L."/>
        </authorList>
    </citation>
    <scope>NUCLEOTIDE SEQUENCE [LARGE SCALE GENOMIC DNA]</scope>
    <source>
        <strain evidence="14 15">SoEO</strain>
    </source>
</reference>
<dbReference type="GO" id="GO:0005737">
    <property type="term" value="C:cytoplasm"/>
    <property type="evidence" value="ECO:0007669"/>
    <property type="project" value="UniProtKB-SubCell"/>
</dbReference>
<dbReference type="InterPro" id="IPR022637">
    <property type="entry name" value="DNA_polIII_beta_cen"/>
</dbReference>
<dbReference type="InterPro" id="IPR022634">
    <property type="entry name" value="DNA_polIII_beta_N"/>
</dbReference>
<gene>
    <name evidence="14" type="ORF">CRV09_03360</name>
</gene>
<evidence type="ECO:0000256" key="2">
    <source>
        <dbReference type="ARBA" id="ARBA00010752"/>
    </source>
</evidence>
<dbReference type="InterPro" id="IPR046938">
    <property type="entry name" value="DNA_clamp_sf"/>
</dbReference>
<evidence type="ECO:0000259" key="11">
    <source>
        <dbReference type="Pfam" id="PF00712"/>
    </source>
</evidence>
<feature type="domain" description="DNA polymerase III beta sliding clamp central" evidence="12">
    <location>
        <begin position="129"/>
        <end position="242"/>
    </location>
</feature>
<feature type="domain" description="DNA polymerase III beta sliding clamp N-terminal" evidence="11">
    <location>
        <begin position="1"/>
        <end position="119"/>
    </location>
</feature>